<organism evidence="2">
    <name type="scientific">mine drainage metagenome</name>
    <dbReference type="NCBI Taxonomy" id="410659"/>
    <lineage>
        <taxon>unclassified sequences</taxon>
        <taxon>metagenomes</taxon>
        <taxon>ecological metagenomes</taxon>
    </lineage>
</organism>
<protein>
    <submittedName>
        <fullName evidence="2">Class III cytochrome C family protein</fullName>
    </submittedName>
</protein>
<sequence length="593" mass="68353">MMISLRVLALASFMFALPFQAQANKLLMPGEVIKSHAKEEENCEKCHKKFDKAAQSQLCADCHQDIGKDLTEKRGFHGRLDAAKECKECHTDHKGRDAKVAEFDHARFDHTKTDYPLKGAHLNEKVKCTDCHKAGKKFREAPAYCNDCHKKDDKHKGGLGTDCAKCHVEKDWKTTAFDHNKTKFKLLGKHEEVKCAKCHIDNKFKDTPMQCNSCHKKDDKHKGKLGPKCESCHDEKSWKEILFDHDKKTKYPLLGKHREVKCDKCHIDNKFKDTPKVCSTCHKKDDDKAHKGKFGPKCETCHVERDWKEINFDHDKATRYPLLGKHRQAKCAACHKGDLYKDKLPTKCSSCHEKDDKHKGNFGPKCESCHVEKDWKEVLFNHDRQTRYPLLGKHRQAKCAACHKGDLYKDKLQSDCASCHEKDDKHKGQEGKKCESCHDAQTWNKTTFDHNRMSAFPLLGRHVLVECKKCHATVTFKDARSDCWSCHEKDDVHKRRLATECQVCHNTRNWKAWDFDHNKTRFKLDGPHKKTAGNCYACHKNPMGKKVLLSTACGICHDRDDVHNGNFGDRCERCHEGNDWKQIKMGVVTTRKK</sequence>
<dbReference type="PANTHER" id="PTHR35038">
    <property type="entry name" value="DISSIMILATORY SULFITE REDUCTASE SIRA"/>
    <property type="match status" value="1"/>
</dbReference>
<reference evidence="2" key="1">
    <citation type="submission" date="2016-10" db="EMBL/GenBank/DDBJ databases">
        <title>Sequence of Gallionella enrichment culture.</title>
        <authorList>
            <person name="Poehlein A."/>
            <person name="Muehling M."/>
            <person name="Daniel R."/>
        </authorList>
    </citation>
    <scope>NUCLEOTIDE SEQUENCE</scope>
</reference>
<accession>A0A1J5SPF4</accession>
<dbReference type="SUPFAM" id="SSF48695">
    <property type="entry name" value="Multiheme cytochromes"/>
    <property type="match status" value="3"/>
</dbReference>
<keyword evidence="1" id="KW-0732">Signal</keyword>
<name>A0A1J5SPF4_9ZZZZ</name>
<dbReference type="Gene3D" id="3.90.10.10">
    <property type="entry name" value="Cytochrome C3"/>
    <property type="match status" value="7"/>
</dbReference>
<evidence type="ECO:0000313" key="2">
    <source>
        <dbReference type="EMBL" id="OIR05912.1"/>
    </source>
</evidence>
<comment type="caution">
    <text evidence="2">The sequence shown here is derived from an EMBL/GenBank/DDBJ whole genome shotgun (WGS) entry which is preliminary data.</text>
</comment>
<evidence type="ECO:0000256" key="1">
    <source>
        <dbReference type="ARBA" id="ARBA00022729"/>
    </source>
</evidence>
<proteinExistence type="predicted"/>
<dbReference type="InterPro" id="IPR036280">
    <property type="entry name" value="Multihaem_cyt_sf"/>
</dbReference>
<dbReference type="EMBL" id="MLJW01000047">
    <property type="protein sequence ID" value="OIR05912.1"/>
    <property type="molecule type" value="Genomic_DNA"/>
</dbReference>
<gene>
    <name evidence="2" type="ORF">GALL_120410</name>
</gene>
<dbReference type="InterPro" id="IPR051829">
    <property type="entry name" value="Multiheme_Cytochr_ET"/>
</dbReference>
<dbReference type="AlphaFoldDB" id="A0A1J5SPF4"/>